<dbReference type="Pfam" id="PF05368">
    <property type="entry name" value="NmrA"/>
    <property type="match status" value="1"/>
</dbReference>
<comment type="caution">
    <text evidence="2">The sequence shown here is derived from an EMBL/GenBank/DDBJ whole genome shotgun (WGS) entry which is preliminary data.</text>
</comment>
<proteinExistence type="predicted"/>
<organism evidence="2 3">
    <name type="scientific">Paenibacillus rhizosphaerae</name>
    <dbReference type="NCBI Taxonomy" id="297318"/>
    <lineage>
        <taxon>Bacteria</taxon>
        <taxon>Bacillati</taxon>
        <taxon>Bacillota</taxon>
        <taxon>Bacilli</taxon>
        <taxon>Bacillales</taxon>
        <taxon>Paenibacillaceae</taxon>
        <taxon>Paenibacillus</taxon>
    </lineage>
</organism>
<evidence type="ECO:0000313" key="3">
    <source>
        <dbReference type="Proteomes" id="UP000517523"/>
    </source>
</evidence>
<dbReference type="InterPro" id="IPR008030">
    <property type="entry name" value="NmrA-like"/>
</dbReference>
<dbReference type="InterPro" id="IPR051604">
    <property type="entry name" value="Ergot_Alk_Oxidoreductase"/>
</dbReference>
<dbReference type="PANTHER" id="PTHR43162">
    <property type="match status" value="1"/>
</dbReference>
<evidence type="ECO:0000313" key="2">
    <source>
        <dbReference type="EMBL" id="MBB3131082.1"/>
    </source>
</evidence>
<feature type="domain" description="NmrA-like" evidence="1">
    <location>
        <begin position="2"/>
        <end position="264"/>
    </location>
</feature>
<dbReference type="RefSeq" id="WP_183585533.1">
    <property type="nucleotide sequence ID" value="NZ_JACHXJ010000006.1"/>
</dbReference>
<dbReference type="PANTHER" id="PTHR43162:SF1">
    <property type="entry name" value="PRESTALK A DIFFERENTIATION PROTEIN A"/>
    <property type="match status" value="1"/>
</dbReference>
<dbReference type="AlphaFoldDB" id="A0A839TWM8"/>
<accession>A0A839TWM8</accession>
<gene>
    <name evidence="2" type="ORF">FHS19_005802</name>
</gene>
<dbReference type="Proteomes" id="UP000517523">
    <property type="component" value="Unassembled WGS sequence"/>
</dbReference>
<evidence type="ECO:0000259" key="1">
    <source>
        <dbReference type="Pfam" id="PF05368"/>
    </source>
</evidence>
<sequence length="306" mass="33975">MIVITTPTGQIGRQVLERIIDSGKPIRVIARDPSRLPQRVRESVEVIQGSHDDIDVVTKAFTGAENVLWLVPPNPQSGNSTEYYLNFTRPACQAIKRLGVKRVVGVSSMGRGFGRHAGILSAAFEMDAFIESTGVSYRSLRMPYFMENLFHDLESIKSHGTFYMPMAGDQKLPLCATRDIASTAAALLLDESWSGQDSIPVVSPDALSPNEMAHVLSEVLERPIRFQQVSIAEYEATLSQFGTEAWVKDYMDMVIAQNEGIYDDDFQKAQPSDTSFRTWCEEVFQPAILAKTTGRHSFASVNKAHP</sequence>
<dbReference type="EMBL" id="JACHXJ010000006">
    <property type="protein sequence ID" value="MBB3131082.1"/>
    <property type="molecule type" value="Genomic_DNA"/>
</dbReference>
<protein>
    <submittedName>
        <fullName evidence="2">Uncharacterized protein YbjT (DUF2867 family)</fullName>
    </submittedName>
</protein>
<dbReference type="InterPro" id="IPR036291">
    <property type="entry name" value="NAD(P)-bd_dom_sf"/>
</dbReference>
<dbReference type="SUPFAM" id="SSF51735">
    <property type="entry name" value="NAD(P)-binding Rossmann-fold domains"/>
    <property type="match status" value="1"/>
</dbReference>
<name>A0A839TWM8_9BACL</name>
<dbReference type="Gene3D" id="3.40.50.720">
    <property type="entry name" value="NAD(P)-binding Rossmann-like Domain"/>
    <property type="match status" value="1"/>
</dbReference>
<dbReference type="Gene3D" id="3.90.25.10">
    <property type="entry name" value="UDP-galactose 4-epimerase, domain 1"/>
    <property type="match status" value="1"/>
</dbReference>
<reference evidence="2 3" key="1">
    <citation type="submission" date="2020-08" db="EMBL/GenBank/DDBJ databases">
        <title>Genomic Encyclopedia of Type Strains, Phase III (KMG-III): the genomes of soil and plant-associated and newly described type strains.</title>
        <authorList>
            <person name="Whitman W."/>
        </authorList>
    </citation>
    <scope>NUCLEOTIDE SEQUENCE [LARGE SCALE GENOMIC DNA]</scope>
    <source>
        <strain evidence="2 3">CECT 5831</strain>
    </source>
</reference>